<name>A0A4C1ZZ33_EUMVA</name>
<evidence type="ECO:0000313" key="2">
    <source>
        <dbReference type="EMBL" id="GBP93008.1"/>
    </source>
</evidence>
<accession>A0A4C1ZZ33</accession>
<feature type="compositionally biased region" description="Basic and acidic residues" evidence="1">
    <location>
        <begin position="7"/>
        <end position="16"/>
    </location>
</feature>
<evidence type="ECO:0000313" key="3">
    <source>
        <dbReference type="Proteomes" id="UP000299102"/>
    </source>
</evidence>
<evidence type="ECO:0000256" key="1">
    <source>
        <dbReference type="SAM" id="MobiDB-lite"/>
    </source>
</evidence>
<proteinExistence type="predicted"/>
<feature type="compositionally biased region" description="Polar residues" evidence="1">
    <location>
        <begin position="58"/>
        <end position="69"/>
    </location>
</feature>
<dbReference type="EMBL" id="BGZK01002331">
    <property type="protein sequence ID" value="GBP93008.1"/>
    <property type="molecule type" value="Genomic_DNA"/>
</dbReference>
<dbReference type="Proteomes" id="UP000299102">
    <property type="component" value="Unassembled WGS sequence"/>
</dbReference>
<protein>
    <submittedName>
        <fullName evidence="2">Uncharacterized protein</fullName>
    </submittedName>
</protein>
<sequence>MALTPSSKRERGHYDMDDYDITSAPDCPMDHVKFTVRTETSEGSSGRRRERTGMMNFKGQSNTLSQSSNAIDLSGSLRVETRTAPLPF</sequence>
<gene>
    <name evidence="2" type="ORF">EVAR_67813_1</name>
</gene>
<keyword evidence="3" id="KW-1185">Reference proteome</keyword>
<comment type="caution">
    <text evidence="2">The sequence shown here is derived from an EMBL/GenBank/DDBJ whole genome shotgun (WGS) entry which is preliminary data.</text>
</comment>
<reference evidence="2 3" key="1">
    <citation type="journal article" date="2019" name="Commun. Biol.">
        <title>The bagworm genome reveals a unique fibroin gene that provides high tensile strength.</title>
        <authorList>
            <person name="Kono N."/>
            <person name="Nakamura H."/>
            <person name="Ohtoshi R."/>
            <person name="Tomita M."/>
            <person name="Numata K."/>
            <person name="Arakawa K."/>
        </authorList>
    </citation>
    <scope>NUCLEOTIDE SEQUENCE [LARGE SCALE GENOMIC DNA]</scope>
</reference>
<dbReference type="AlphaFoldDB" id="A0A4C1ZZ33"/>
<feature type="region of interest" description="Disordered" evidence="1">
    <location>
        <begin position="1"/>
        <end position="69"/>
    </location>
</feature>
<organism evidence="2 3">
    <name type="scientific">Eumeta variegata</name>
    <name type="common">Bagworm moth</name>
    <name type="synonym">Eumeta japonica</name>
    <dbReference type="NCBI Taxonomy" id="151549"/>
    <lineage>
        <taxon>Eukaryota</taxon>
        <taxon>Metazoa</taxon>
        <taxon>Ecdysozoa</taxon>
        <taxon>Arthropoda</taxon>
        <taxon>Hexapoda</taxon>
        <taxon>Insecta</taxon>
        <taxon>Pterygota</taxon>
        <taxon>Neoptera</taxon>
        <taxon>Endopterygota</taxon>
        <taxon>Lepidoptera</taxon>
        <taxon>Glossata</taxon>
        <taxon>Ditrysia</taxon>
        <taxon>Tineoidea</taxon>
        <taxon>Psychidae</taxon>
        <taxon>Oiketicinae</taxon>
        <taxon>Eumeta</taxon>
    </lineage>
</organism>